<dbReference type="Pfam" id="PF01047">
    <property type="entry name" value="MarR"/>
    <property type="match status" value="1"/>
</dbReference>
<keyword evidence="6" id="KW-1185">Reference proteome</keyword>
<name>A0A4Y8QA37_9BACL</name>
<dbReference type="AlphaFoldDB" id="A0A4Y8QA37"/>
<comment type="caution">
    <text evidence="5">The sequence shown here is derived from an EMBL/GenBank/DDBJ whole genome shotgun (WGS) entry which is preliminary data.</text>
</comment>
<dbReference type="InterPro" id="IPR036388">
    <property type="entry name" value="WH-like_DNA-bd_sf"/>
</dbReference>
<dbReference type="InterPro" id="IPR039422">
    <property type="entry name" value="MarR/SlyA-like"/>
</dbReference>
<evidence type="ECO:0000313" key="5">
    <source>
        <dbReference type="EMBL" id="TFE91332.1"/>
    </source>
</evidence>
<dbReference type="InterPro" id="IPR000835">
    <property type="entry name" value="HTH_MarR-typ"/>
</dbReference>
<sequence>MPSHPDNKETMQELLGLLEQLGKKIKDRMVMPQFEHPLSTGHVFLLMNVYQHQMCTASDIVAKLGVTSGAVTGLSDKLVEYGLIHRTRSEEDRRVVQFTLTDQGREVAEKLKQDRLQRLAEIFGQMEKDDLQTMLDSFRKLNSLL</sequence>
<organism evidence="5 6">
    <name type="scientific">Paenibacillus athensensis</name>
    <dbReference type="NCBI Taxonomy" id="1967502"/>
    <lineage>
        <taxon>Bacteria</taxon>
        <taxon>Bacillati</taxon>
        <taxon>Bacillota</taxon>
        <taxon>Bacilli</taxon>
        <taxon>Bacillales</taxon>
        <taxon>Paenibacillaceae</taxon>
        <taxon>Paenibacillus</taxon>
    </lineage>
</organism>
<dbReference type="OrthoDB" id="3254893at2"/>
<dbReference type="PROSITE" id="PS01117">
    <property type="entry name" value="HTH_MARR_1"/>
    <property type="match status" value="1"/>
</dbReference>
<protein>
    <recommendedName>
        <fullName evidence="4">HTH marR-type domain-containing protein</fullName>
    </recommendedName>
</protein>
<dbReference type="Gene3D" id="1.10.10.10">
    <property type="entry name" value="Winged helix-like DNA-binding domain superfamily/Winged helix DNA-binding domain"/>
    <property type="match status" value="1"/>
</dbReference>
<dbReference type="SMART" id="SM00347">
    <property type="entry name" value="HTH_MARR"/>
    <property type="match status" value="1"/>
</dbReference>
<dbReference type="InterPro" id="IPR023187">
    <property type="entry name" value="Tscrpt_reg_MarR-type_CS"/>
</dbReference>
<evidence type="ECO:0000256" key="3">
    <source>
        <dbReference type="ARBA" id="ARBA00023163"/>
    </source>
</evidence>
<keyword evidence="3" id="KW-0804">Transcription</keyword>
<reference evidence="5 6" key="1">
    <citation type="submission" date="2017-03" db="EMBL/GenBank/DDBJ databases">
        <title>Isolation of Levoglucosan Utilizing Bacteria.</title>
        <authorList>
            <person name="Arya A.S."/>
        </authorList>
    </citation>
    <scope>NUCLEOTIDE SEQUENCE [LARGE SCALE GENOMIC DNA]</scope>
    <source>
        <strain evidence="5 6">MEC069</strain>
    </source>
</reference>
<dbReference type="InterPro" id="IPR036390">
    <property type="entry name" value="WH_DNA-bd_sf"/>
</dbReference>
<dbReference type="EMBL" id="MYFO01000002">
    <property type="protein sequence ID" value="TFE91332.1"/>
    <property type="molecule type" value="Genomic_DNA"/>
</dbReference>
<proteinExistence type="predicted"/>
<evidence type="ECO:0000313" key="6">
    <source>
        <dbReference type="Proteomes" id="UP000298246"/>
    </source>
</evidence>
<dbReference type="PANTHER" id="PTHR33164">
    <property type="entry name" value="TRANSCRIPTIONAL REGULATOR, MARR FAMILY"/>
    <property type="match status" value="1"/>
</dbReference>
<feature type="domain" description="HTH marR-type" evidence="4">
    <location>
        <begin position="11"/>
        <end position="143"/>
    </location>
</feature>
<dbReference type="PANTHER" id="PTHR33164:SF89">
    <property type="entry name" value="MARR FAMILY REGULATORY PROTEIN"/>
    <property type="match status" value="1"/>
</dbReference>
<keyword evidence="2" id="KW-0238">DNA-binding</keyword>
<evidence type="ECO:0000259" key="4">
    <source>
        <dbReference type="PROSITE" id="PS50995"/>
    </source>
</evidence>
<dbReference type="RefSeq" id="WP_134749355.1">
    <property type="nucleotide sequence ID" value="NZ_MYFO02000004.1"/>
</dbReference>
<accession>A0A4Y8QA37</accession>
<dbReference type="PROSITE" id="PS50995">
    <property type="entry name" value="HTH_MARR_2"/>
    <property type="match status" value="1"/>
</dbReference>
<gene>
    <name evidence="5" type="ORF">B5M42_02495</name>
</gene>
<dbReference type="GO" id="GO:0006950">
    <property type="term" value="P:response to stress"/>
    <property type="evidence" value="ECO:0007669"/>
    <property type="project" value="TreeGrafter"/>
</dbReference>
<evidence type="ECO:0000256" key="1">
    <source>
        <dbReference type="ARBA" id="ARBA00023015"/>
    </source>
</evidence>
<dbReference type="Proteomes" id="UP000298246">
    <property type="component" value="Unassembled WGS sequence"/>
</dbReference>
<evidence type="ECO:0000256" key="2">
    <source>
        <dbReference type="ARBA" id="ARBA00023125"/>
    </source>
</evidence>
<dbReference type="SUPFAM" id="SSF46785">
    <property type="entry name" value="Winged helix' DNA-binding domain"/>
    <property type="match status" value="1"/>
</dbReference>
<dbReference type="PRINTS" id="PR00598">
    <property type="entry name" value="HTHMARR"/>
</dbReference>
<keyword evidence="1" id="KW-0805">Transcription regulation</keyword>
<dbReference type="GO" id="GO:0003677">
    <property type="term" value="F:DNA binding"/>
    <property type="evidence" value="ECO:0007669"/>
    <property type="project" value="UniProtKB-KW"/>
</dbReference>
<dbReference type="GO" id="GO:0003700">
    <property type="term" value="F:DNA-binding transcription factor activity"/>
    <property type="evidence" value="ECO:0007669"/>
    <property type="project" value="InterPro"/>
</dbReference>